<dbReference type="GO" id="GO:0016020">
    <property type="term" value="C:membrane"/>
    <property type="evidence" value="ECO:0007669"/>
    <property type="project" value="UniProtKB-SubCell"/>
</dbReference>
<protein>
    <recommendedName>
        <fullName evidence="5">Wall-associated receptor kinase galacturonan-binding domain-containing protein</fullName>
    </recommendedName>
</protein>
<evidence type="ECO:0000259" key="5">
    <source>
        <dbReference type="Pfam" id="PF13947"/>
    </source>
</evidence>
<organism evidence="6 7">
    <name type="scientific">Panicum miliaceum</name>
    <name type="common">Proso millet</name>
    <name type="synonym">Broomcorn millet</name>
    <dbReference type="NCBI Taxonomy" id="4540"/>
    <lineage>
        <taxon>Eukaryota</taxon>
        <taxon>Viridiplantae</taxon>
        <taxon>Streptophyta</taxon>
        <taxon>Embryophyta</taxon>
        <taxon>Tracheophyta</taxon>
        <taxon>Spermatophyta</taxon>
        <taxon>Magnoliopsida</taxon>
        <taxon>Liliopsida</taxon>
        <taxon>Poales</taxon>
        <taxon>Poaceae</taxon>
        <taxon>PACMAD clade</taxon>
        <taxon>Panicoideae</taxon>
        <taxon>Panicodae</taxon>
        <taxon>Paniceae</taxon>
        <taxon>Panicinae</taxon>
        <taxon>Panicum</taxon>
        <taxon>Panicum sect. Panicum</taxon>
    </lineage>
</organism>
<dbReference type="GO" id="GO:0005509">
    <property type="term" value="F:calcium ion binding"/>
    <property type="evidence" value="ECO:0007669"/>
    <property type="project" value="InterPro"/>
</dbReference>
<dbReference type="AlphaFoldDB" id="A0A3L6S2J9"/>
<dbReference type="OrthoDB" id="4062651at2759"/>
<evidence type="ECO:0000313" key="6">
    <source>
        <dbReference type="EMBL" id="RLN13404.1"/>
    </source>
</evidence>
<feature type="signal peptide" evidence="4">
    <location>
        <begin position="1"/>
        <end position="25"/>
    </location>
</feature>
<feature type="chain" id="PRO_5018211810" description="Wall-associated receptor kinase galacturonan-binding domain-containing protein" evidence="4">
    <location>
        <begin position="26"/>
        <end position="351"/>
    </location>
</feature>
<keyword evidence="2 4" id="KW-0732">Signal</keyword>
<dbReference type="Gene3D" id="2.10.25.10">
    <property type="entry name" value="Laminin"/>
    <property type="match status" value="2"/>
</dbReference>
<evidence type="ECO:0000256" key="2">
    <source>
        <dbReference type="ARBA" id="ARBA00022729"/>
    </source>
</evidence>
<dbReference type="PANTHER" id="PTHR33491">
    <property type="entry name" value="OSJNBA0016N04.9 PROTEIN"/>
    <property type="match status" value="1"/>
</dbReference>
<reference evidence="7" key="1">
    <citation type="journal article" date="2019" name="Nat. Commun.">
        <title>The genome of broomcorn millet.</title>
        <authorList>
            <person name="Zou C."/>
            <person name="Miki D."/>
            <person name="Li D."/>
            <person name="Tang Q."/>
            <person name="Xiao L."/>
            <person name="Rajput S."/>
            <person name="Deng P."/>
            <person name="Jia W."/>
            <person name="Huang R."/>
            <person name="Zhang M."/>
            <person name="Sun Y."/>
            <person name="Hu J."/>
            <person name="Fu X."/>
            <person name="Schnable P.S."/>
            <person name="Li F."/>
            <person name="Zhang H."/>
            <person name="Feng B."/>
            <person name="Zhu X."/>
            <person name="Liu R."/>
            <person name="Schnable J.C."/>
            <person name="Zhu J.-K."/>
            <person name="Zhang H."/>
        </authorList>
    </citation>
    <scope>NUCLEOTIDE SEQUENCE [LARGE SCALE GENOMIC DNA]</scope>
</reference>
<comment type="subcellular location">
    <subcellularLocation>
        <location evidence="1">Membrane</location>
        <topology evidence="1">Single-pass membrane protein</topology>
    </subcellularLocation>
</comment>
<keyword evidence="3" id="KW-1015">Disulfide bond</keyword>
<sequence>MYYYHKNSTDTAPMLLLLLFSLTGALQFQAKAVALPGSSCPESCGDVKIVYPFGIGAGCATKGFELHCNKTQDGSTNETFLGNMPLLNISLLNGEIRVMHRISSMCYNRSSRGISYRNGGMTLNSPPFTFSEKRNRFTVVGVNTLAYMIGDTNVLGCWARSENRTARDGFCQVALTSNMSDYHVHFNNEYNTTKYYTNGSTRDGAEYCGYAVMMEAAAFHFRTAYLNTTVFWEENTGRVPVILNWVVGNETCDAASKKVDSYACHSNNSKCIDSSNGIGYLCNCTDGYDGNPYITDGCKDIDECAVNVPRPCPGHCTNIPGNYSCPNEKPPSYSGTVVLVVGKQSLSFTFI</sequence>
<evidence type="ECO:0000313" key="7">
    <source>
        <dbReference type="Proteomes" id="UP000275267"/>
    </source>
</evidence>
<comment type="caution">
    <text evidence="6">The sequence shown here is derived from an EMBL/GenBank/DDBJ whole genome shotgun (WGS) entry which is preliminary data.</text>
</comment>
<name>A0A3L6S2J9_PANMI</name>
<dbReference type="Proteomes" id="UP000275267">
    <property type="component" value="Unassembled WGS sequence"/>
</dbReference>
<proteinExistence type="predicted"/>
<dbReference type="InterPro" id="IPR025287">
    <property type="entry name" value="WAK_GUB"/>
</dbReference>
<dbReference type="GO" id="GO:0030247">
    <property type="term" value="F:polysaccharide binding"/>
    <property type="evidence" value="ECO:0007669"/>
    <property type="project" value="InterPro"/>
</dbReference>
<dbReference type="PROSITE" id="PS01187">
    <property type="entry name" value="EGF_CA"/>
    <property type="match status" value="1"/>
</dbReference>
<accession>A0A3L6S2J9</accession>
<evidence type="ECO:0000256" key="3">
    <source>
        <dbReference type="ARBA" id="ARBA00023157"/>
    </source>
</evidence>
<dbReference type="Pfam" id="PF13947">
    <property type="entry name" value="GUB_WAK_bind"/>
    <property type="match status" value="1"/>
</dbReference>
<evidence type="ECO:0000256" key="4">
    <source>
        <dbReference type="SAM" id="SignalP"/>
    </source>
</evidence>
<evidence type="ECO:0000256" key="1">
    <source>
        <dbReference type="ARBA" id="ARBA00004167"/>
    </source>
</evidence>
<dbReference type="STRING" id="4540.A0A3L6S2J9"/>
<keyword evidence="7" id="KW-1185">Reference proteome</keyword>
<dbReference type="EMBL" id="PQIB02000006">
    <property type="protein sequence ID" value="RLN13404.1"/>
    <property type="molecule type" value="Genomic_DNA"/>
</dbReference>
<gene>
    <name evidence="6" type="ORF">C2845_PM09G04180</name>
</gene>
<dbReference type="FunFam" id="2.10.25.10:FF:000628">
    <property type="entry name" value="Wall-associated receptor kinase 2"/>
    <property type="match status" value="1"/>
</dbReference>
<feature type="domain" description="Wall-associated receptor kinase galacturonan-binding" evidence="5">
    <location>
        <begin position="40"/>
        <end position="99"/>
    </location>
</feature>
<dbReference type="InterPro" id="IPR018097">
    <property type="entry name" value="EGF_Ca-bd_CS"/>
</dbReference>